<organism evidence="3 4">
    <name type="scientific">Favolaschia claudopus</name>
    <dbReference type="NCBI Taxonomy" id="2862362"/>
    <lineage>
        <taxon>Eukaryota</taxon>
        <taxon>Fungi</taxon>
        <taxon>Dikarya</taxon>
        <taxon>Basidiomycota</taxon>
        <taxon>Agaricomycotina</taxon>
        <taxon>Agaricomycetes</taxon>
        <taxon>Agaricomycetidae</taxon>
        <taxon>Agaricales</taxon>
        <taxon>Marasmiineae</taxon>
        <taxon>Mycenaceae</taxon>
        <taxon>Favolaschia</taxon>
    </lineage>
</organism>
<accession>A0AAW0DZ21</accession>
<dbReference type="EMBL" id="JAWWNJ010000004">
    <property type="protein sequence ID" value="KAK7057240.1"/>
    <property type="molecule type" value="Genomic_DNA"/>
</dbReference>
<feature type="region of interest" description="Disordered" evidence="1">
    <location>
        <begin position="98"/>
        <end position="119"/>
    </location>
</feature>
<dbReference type="PANTHER" id="PTHR47417:SF1">
    <property type="entry name" value="SMR DOMAIN-CONTAINING PROTEIN YPL199C"/>
    <property type="match status" value="1"/>
</dbReference>
<gene>
    <name evidence="3" type="ORF">R3P38DRAFT_2840156</name>
</gene>
<evidence type="ECO:0000313" key="3">
    <source>
        <dbReference type="EMBL" id="KAK7057240.1"/>
    </source>
</evidence>
<dbReference type="PROSITE" id="PS50828">
    <property type="entry name" value="SMR"/>
    <property type="match status" value="1"/>
</dbReference>
<dbReference type="AlphaFoldDB" id="A0AAW0DZ21"/>
<protein>
    <submittedName>
        <fullName evidence="3">Smr domain-containing protein</fullName>
    </submittedName>
</protein>
<reference evidence="3 4" key="1">
    <citation type="journal article" date="2024" name="J Genomics">
        <title>Draft genome sequencing and assembly of Favolaschia claudopus CIRM-BRFM 2984 isolated from oak limbs.</title>
        <authorList>
            <person name="Navarro D."/>
            <person name="Drula E."/>
            <person name="Chaduli D."/>
            <person name="Cazenave R."/>
            <person name="Ahrendt S."/>
            <person name="Wang J."/>
            <person name="Lipzen A."/>
            <person name="Daum C."/>
            <person name="Barry K."/>
            <person name="Grigoriev I.V."/>
            <person name="Favel A."/>
            <person name="Rosso M.N."/>
            <person name="Martin F."/>
        </authorList>
    </citation>
    <scope>NUCLEOTIDE SEQUENCE [LARGE SCALE GENOMIC DNA]</scope>
    <source>
        <strain evidence="3 4">CIRM-BRFM 2984</strain>
    </source>
</reference>
<sequence length="494" mass="54748">MDPLVPLSLLVGFGLRIFLLAFDRHAHLRPILVGIWDGVALYNGLCTTTTTDNIYMTFAACALRLLVDCLFIENRYSMITLLLSLVLSALVSDVVGSHHGHDTQRSRRRDPPVAVEDGLEKSPPVYFREVSGPRRTNRLQLSQRDPQPITQASVSAVAQSDINEEMPHFTVSFQHPPSSGNIHAADELPSPVAFVSLEEPKSTSVQLVVPENRSPLIAADDAVDQSMAFVDDAELDELQTPPVPSSSTAIRITVVEQISPISYAAQDELQTPLAINLRTLPPLILENHFEEETRSLLLEDVVVPQDSASVLAVDDADHVSVVSSPSGTELSIISGIDAQMIAARADVLRKQAWAEDAQRRTLESQLDQAIRQHRTKDAFLLRCEIGRAQEQVRNLHRRAARRHFRARNTPTSNDPVDVHGLLVPEAIKTVELSLEAAIQKGRRELQVIVGRGRHSRVLYQPKLRPAIMEEMERQSIPCRVHMRNPGVLILTVPS</sequence>
<dbReference type="Gene3D" id="3.30.1370.110">
    <property type="match status" value="1"/>
</dbReference>
<evidence type="ECO:0000259" key="2">
    <source>
        <dbReference type="PROSITE" id="PS50828"/>
    </source>
</evidence>
<comment type="caution">
    <text evidence="3">The sequence shown here is derived from an EMBL/GenBank/DDBJ whole genome shotgun (WGS) entry which is preliminary data.</text>
</comment>
<keyword evidence="4" id="KW-1185">Reference proteome</keyword>
<dbReference type="InterPro" id="IPR053020">
    <property type="entry name" value="Smr_domain_protein"/>
</dbReference>
<dbReference type="InterPro" id="IPR002625">
    <property type="entry name" value="Smr_dom"/>
</dbReference>
<dbReference type="Proteomes" id="UP001362999">
    <property type="component" value="Unassembled WGS sequence"/>
</dbReference>
<dbReference type="InterPro" id="IPR036063">
    <property type="entry name" value="Smr_dom_sf"/>
</dbReference>
<dbReference type="SUPFAM" id="SSF160443">
    <property type="entry name" value="SMR domain-like"/>
    <property type="match status" value="1"/>
</dbReference>
<feature type="compositionally biased region" description="Basic and acidic residues" evidence="1">
    <location>
        <begin position="99"/>
        <end position="111"/>
    </location>
</feature>
<evidence type="ECO:0000256" key="1">
    <source>
        <dbReference type="SAM" id="MobiDB-lite"/>
    </source>
</evidence>
<dbReference type="Pfam" id="PF01713">
    <property type="entry name" value="Smr"/>
    <property type="match status" value="1"/>
</dbReference>
<proteinExistence type="predicted"/>
<feature type="domain" description="Smr" evidence="2">
    <location>
        <begin position="416"/>
        <end position="493"/>
    </location>
</feature>
<dbReference type="PANTHER" id="PTHR47417">
    <property type="entry name" value="SMR DOMAIN-CONTAINING PROTEIN YPL199C"/>
    <property type="match status" value="1"/>
</dbReference>
<dbReference type="SMART" id="SM00463">
    <property type="entry name" value="SMR"/>
    <property type="match status" value="1"/>
</dbReference>
<evidence type="ECO:0000313" key="4">
    <source>
        <dbReference type="Proteomes" id="UP001362999"/>
    </source>
</evidence>
<name>A0AAW0DZ21_9AGAR</name>